<dbReference type="RefSeq" id="WP_343132108.1">
    <property type="nucleotide sequence ID" value="NZ_JBCITK010000001.1"/>
</dbReference>
<dbReference type="Proteomes" id="UP001418796">
    <property type="component" value="Unassembled WGS sequence"/>
</dbReference>
<sequence length="208" mass="23444">MLTGWITGLVLLIMLAIILEMLLPNSSMRGYVKMVISLLILVAMLKPVLSLFTMDADDWVQNLQASDPYETNSIESQINLQKSGLEEVRAAYISEQVADQLVEQAEETMRDTYSLEFASVEVLQETEQGGQEDEEAVEVHAVVRESEEQAEEQTTTREIQTVRVDLSKQPSEEETVDLLPVKKYLAESWEIPESKIMLYLEGGEQVDG</sequence>
<dbReference type="Pfam" id="PF09581">
    <property type="entry name" value="Spore_III_AF"/>
    <property type="match status" value="1"/>
</dbReference>
<evidence type="ECO:0000313" key="2">
    <source>
        <dbReference type="EMBL" id="MEN0644090.1"/>
    </source>
</evidence>
<dbReference type="NCBIfam" id="TIGR02896">
    <property type="entry name" value="spore_III_AF"/>
    <property type="match status" value="1"/>
</dbReference>
<organism evidence="2 3">
    <name type="scientific">Alkalicoccobacillus gibsonii</name>
    <dbReference type="NCBI Taxonomy" id="79881"/>
    <lineage>
        <taxon>Bacteria</taxon>
        <taxon>Bacillati</taxon>
        <taxon>Bacillota</taxon>
        <taxon>Bacilli</taxon>
        <taxon>Bacillales</taxon>
        <taxon>Bacillaceae</taxon>
        <taxon>Alkalicoccobacillus</taxon>
    </lineage>
</organism>
<protein>
    <submittedName>
        <fullName evidence="2">Stage III sporulation protein AF</fullName>
    </submittedName>
</protein>
<comment type="caution">
    <text evidence="2">The sequence shown here is derived from an EMBL/GenBank/DDBJ whole genome shotgun (WGS) entry which is preliminary data.</text>
</comment>
<gene>
    <name evidence="2" type="primary">spoIIIAF</name>
    <name evidence="2" type="ORF">MKY91_13095</name>
</gene>
<evidence type="ECO:0000256" key="1">
    <source>
        <dbReference type="SAM" id="Phobius"/>
    </source>
</evidence>
<evidence type="ECO:0000313" key="3">
    <source>
        <dbReference type="Proteomes" id="UP001418796"/>
    </source>
</evidence>
<keyword evidence="3" id="KW-1185">Reference proteome</keyword>
<dbReference type="InterPro" id="IPR014245">
    <property type="entry name" value="Spore_III_AF"/>
</dbReference>
<keyword evidence="1" id="KW-0812">Transmembrane</keyword>
<keyword evidence="1" id="KW-0472">Membrane</keyword>
<dbReference type="EMBL" id="JBCITK010000001">
    <property type="protein sequence ID" value="MEN0644090.1"/>
    <property type="molecule type" value="Genomic_DNA"/>
</dbReference>
<feature type="transmembrane region" description="Helical" evidence="1">
    <location>
        <begin position="6"/>
        <end position="23"/>
    </location>
</feature>
<feature type="transmembrane region" description="Helical" evidence="1">
    <location>
        <begin position="35"/>
        <end position="54"/>
    </location>
</feature>
<reference evidence="2 3" key="1">
    <citation type="submission" date="2024-03" db="EMBL/GenBank/DDBJ databases">
        <title>Bacilli Hybrid Assemblies.</title>
        <authorList>
            <person name="Kovac J."/>
        </authorList>
    </citation>
    <scope>NUCLEOTIDE SEQUENCE [LARGE SCALE GENOMIC DNA]</scope>
    <source>
        <strain evidence="2 3">FSL R7-0666</strain>
    </source>
</reference>
<accession>A0ABU9VJN1</accession>
<name>A0ABU9VJN1_9BACI</name>
<proteinExistence type="predicted"/>
<keyword evidence="1" id="KW-1133">Transmembrane helix</keyword>